<dbReference type="PANTHER" id="PTHR47723">
    <property type="entry name" value="OS05G0353850 PROTEIN"/>
    <property type="match status" value="1"/>
</dbReference>
<dbReference type="CDD" id="cd06222">
    <property type="entry name" value="RNase_H_like"/>
    <property type="match status" value="1"/>
</dbReference>
<sequence>MGGIIRDSFRELIVAFAGPSYPCKVIFAELMSLFKGLVICNNRGYVNIQIEVDALILIQIIKNEDVFCPQFFFLIRKICIALYTLNYTMNHVLREGNACADCLAKIGSRLEEDMEIGNDNLLHLLKGLVKLDKIGLRYIKSG</sequence>
<dbReference type="InterPro" id="IPR053151">
    <property type="entry name" value="RNase_H-like"/>
</dbReference>
<dbReference type="Pfam" id="PF13456">
    <property type="entry name" value="RVT_3"/>
    <property type="match status" value="1"/>
</dbReference>
<evidence type="ECO:0000313" key="2">
    <source>
        <dbReference type="EMBL" id="PKU82232.1"/>
    </source>
</evidence>
<dbReference type="InterPro" id="IPR012337">
    <property type="entry name" value="RNaseH-like_sf"/>
</dbReference>
<dbReference type="GO" id="GO:0003676">
    <property type="term" value="F:nucleic acid binding"/>
    <property type="evidence" value="ECO:0007669"/>
    <property type="project" value="InterPro"/>
</dbReference>
<protein>
    <recommendedName>
        <fullName evidence="1">RNase H type-1 domain-containing protein</fullName>
    </recommendedName>
</protein>
<reference evidence="2 3" key="2">
    <citation type="journal article" date="2017" name="Nature">
        <title>The Apostasia genome and the evolution of orchids.</title>
        <authorList>
            <person name="Zhang G.Q."/>
            <person name="Liu K.W."/>
            <person name="Li Z."/>
            <person name="Lohaus R."/>
            <person name="Hsiao Y.Y."/>
            <person name="Niu S.C."/>
            <person name="Wang J.Y."/>
            <person name="Lin Y.C."/>
            <person name="Xu Q."/>
            <person name="Chen L.J."/>
            <person name="Yoshida K."/>
            <person name="Fujiwara S."/>
            <person name="Wang Z.W."/>
            <person name="Zhang Y.Q."/>
            <person name="Mitsuda N."/>
            <person name="Wang M."/>
            <person name="Liu G.H."/>
            <person name="Pecoraro L."/>
            <person name="Huang H.X."/>
            <person name="Xiao X.J."/>
            <person name="Lin M."/>
            <person name="Wu X.Y."/>
            <person name="Wu W.L."/>
            <person name="Chen Y.Y."/>
            <person name="Chang S.B."/>
            <person name="Sakamoto S."/>
            <person name="Ohme-Takagi M."/>
            <person name="Yagi M."/>
            <person name="Zeng S.J."/>
            <person name="Shen C.Y."/>
            <person name="Yeh C.M."/>
            <person name="Luo Y.B."/>
            <person name="Tsai W.C."/>
            <person name="Van de Peer Y."/>
            <person name="Liu Z.J."/>
        </authorList>
    </citation>
    <scope>NUCLEOTIDE SEQUENCE [LARGE SCALE GENOMIC DNA]</scope>
    <source>
        <tissue evidence="2">The whole plant</tissue>
    </source>
</reference>
<evidence type="ECO:0000259" key="1">
    <source>
        <dbReference type="Pfam" id="PF13456"/>
    </source>
</evidence>
<dbReference type="InterPro" id="IPR036397">
    <property type="entry name" value="RNaseH_sf"/>
</dbReference>
<dbReference type="Gene3D" id="3.30.420.10">
    <property type="entry name" value="Ribonuclease H-like superfamily/Ribonuclease H"/>
    <property type="match status" value="1"/>
</dbReference>
<gene>
    <name evidence="2" type="ORF">MA16_Dca013424</name>
</gene>
<dbReference type="InterPro" id="IPR044730">
    <property type="entry name" value="RNase_H-like_dom_plant"/>
</dbReference>
<feature type="domain" description="RNase H type-1" evidence="1">
    <location>
        <begin position="2"/>
        <end position="105"/>
    </location>
</feature>
<dbReference type="EMBL" id="KZ502205">
    <property type="protein sequence ID" value="PKU82232.1"/>
    <property type="molecule type" value="Genomic_DNA"/>
</dbReference>
<name>A0A2I0X2V8_9ASPA</name>
<organism evidence="2 3">
    <name type="scientific">Dendrobium catenatum</name>
    <dbReference type="NCBI Taxonomy" id="906689"/>
    <lineage>
        <taxon>Eukaryota</taxon>
        <taxon>Viridiplantae</taxon>
        <taxon>Streptophyta</taxon>
        <taxon>Embryophyta</taxon>
        <taxon>Tracheophyta</taxon>
        <taxon>Spermatophyta</taxon>
        <taxon>Magnoliopsida</taxon>
        <taxon>Liliopsida</taxon>
        <taxon>Asparagales</taxon>
        <taxon>Orchidaceae</taxon>
        <taxon>Epidendroideae</taxon>
        <taxon>Malaxideae</taxon>
        <taxon>Dendrobiinae</taxon>
        <taxon>Dendrobium</taxon>
    </lineage>
</organism>
<evidence type="ECO:0000313" key="3">
    <source>
        <dbReference type="Proteomes" id="UP000233837"/>
    </source>
</evidence>
<dbReference type="InterPro" id="IPR002156">
    <property type="entry name" value="RNaseH_domain"/>
</dbReference>
<accession>A0A2I0X2V8</accession>
<dbReference type="Proteomes" id="UP000233837">
    <property type="component" value="Unassembled WGS sequence"/>
</dbReference>
<dbReference type="GO" id="GO:0004523">
    <property type="term" value="F:RNA-DNA hybrid ribonuclease activity"/>
    <property type="evidence" value="ECO:0007669"/>
    <property type="project" value="InterPro"/>
</dbReference>
<keyword evidence="3" id="KW-1185">Reference proteome</keyword>
<dbReference type="AlphaFoldDB" id="A0A2I0X2V8"/>
<reference evidence="2 3" key="1">
    <citation type="journal article" date="2016" name="Sci. Rep.">
        <title>The Dendrobium catenatum Lindl. genome sequence provides insights into polysaccharide synthase, floral development and adaptive evolution.</title>
        <authorList>
            <person name="Zhang G.Q."/>
            <person name="Xu Q."/>
            <person name="Bian C."/>
            <person name="Tsai W.C."/>
            <person name="Yeh C.M."/>
            <person name="Liu K.W."/>
            <person name="Yoshida K."/>
            <person name="Zhang L.S."/>
            <person name="Chang S.B."/>
            <person name="Chen F."/>
            <person name="Shi Y."/>
            <person name="Su Y.Y."/>
            <person name="Zhang Y.Q."/>
            <person name="Chen L.J."/>
            <person name="Yin Y."/>
            <person name="Lin M."/>
            <person name="Huang H."/>
            <person name="Deng H."/>
            <person name="Wang Z.W."/>
            <person name="Zhu S.L."/>
            <person name="Zhao X."/>
            <person name="Deng C."/>
            <person name="Niu S.C."/>
            <person name="Huang J."/>
            <person name="Wang M."/>
            <person name="Liu G.H."/>
            <person name="Yang H.J."/>
            <person name="Xiao X.J."/>
            <person name="Hsiao Y.Y."/>
            <person name="Wu W.L."/>
            <person name="Chen Y.Y."/>
            <person name="Mitsuda N."/>
            <person name="Ohme-Takagi M."/>
            <person name="Luo Y.B."/>
            <person name="Van de Peer Y."/>
            <person name="Liu Z.J."/>
        </authorList>
    </citation>
    <scope>NUCLEOTIDE SEQUENCE [LARGE SCALE GENOMIC DNA]</scope>
    <source>
        <tissue evidence="2">The whole plant</tissue>
    </source>
</reference>
<dbReference type="SUPFAM" id="SSF53098">
    <property type="entry name" value="Ribonuclease H-like"/>
    <property type="match status" value="1"/>
</dbReference>
<proteinExistence type="predicted"/>
<dbReference type="PANTHER" id="PTHR47723:SF19">
    <property type="entry name" value="POLYNUCLEOTIDYL TRANSFERASE, RIBONUCLEASE H-LIKE SUPERFAMILY PROTEIN"/>
    <property type="match status" value="1"/>
</dbReference>